<proteinExistence type="predicted"/>
<evidence type="ECO:0000256" key="1">
    <source>
        <dbReference type="SAM" id="MobiDB-lite"/>
    </source>
</evidence>
<dbReference type="AlphaFoldDB" id="A0A6P6G8C2"/>
<feature type="region of interest" description="Disordered" evidence="1">
    <location>
        <begin position="45"/>
        <end position="70"/>
    </location>
</feature>
<evidence type="ECO:0000313" key="3">
    <source>
        <dbReference type="Proteomes" id="UP001652623"/>
    </source>
</evidence>
<feature type="compositionally biased region" description="Basic and acidic residues" evidence="1">
    <location>
        <begin position="95"/>
        <end position="110"/>
    </location>
</feature>
<feature type="region of interest" description="Disordered" evidence="1">
    <location>
        <begin position="94"/>
        <end position="152"/>
    </location>
</feature>
<dbReference type="Pfam" id="PF14309">
    <property type="entry name" value="DUF4378"/>
    <property type="match status" value="1"/>
</dbReference>
<sequence length="383" mass="42928">MASSTSKPAKLGQLLQQQQEPFALEVYLIESGYVKKSFNSKTEEKLGRCKSNGNSRKFLSRPTSSGLNKSRKVSKIWRAVCNKLVCTNKSQSLKNSDDKETEFGVHELPRNGELVSESDSYSSASSTTVYNSCSESDKDETPTSFHKQQHDSSLTAETLRALKLYSMKEKMAAADRKFQRRFTDDNKQHSPVSVLEAISSHESSPLYNTAQLRPQGSGTPRCLILPSKVTEESILSASLWELLLHSASEKPIIGNGVSELIELVRSNPSPQLLKSRRMLQQTRQLLFDCVRELVESHATKEGQKHRCREFLGPEELGKLLSEKMKGWSRHGGDQRNITHLLHSDVSDSTQEWTGFEPETREIGLEIGDAILDEIMNEIVAEAK</sequence>
<feature type="domain" description="DUF4378" evidence="2">
    <location>
        <begin position="252"/>
        <end position="377"/>
    </location>
</feature>
<gene>
    <name evidence="4" type="primary">LOC107420617</name>
</gene>
<dbReference type="PANTHER" id="PTHR37613">
    <property type="entry name" value="DUF4378 DOMAIN PROTEIN"/>
    <property type="match status" value="1"/>
</dbReference>
<dbReference type="PANTHER" id="PTHR37613:SF4">
    <property type="entry name" value="DUF4378 DOMAIN-CONTAINING PROTEIN"/>
    <property type="match status" value="1"/>
</dbReference>
<name>A0A6P6G8C2_ZIZJJ</name>
<feature type="compositionally biased region" description="Low complexity" evidence="1">
    <location>
        <begin position="115"/>
        <end position="134"/>
    </location>
</feature>
<feature type="compositionally biased region" description="Polar residues" evidence="1">
    <location>
        <begin position="142"/>
        <end position="152"/>
    </location>
</feature>
<accession>A0A6P6G8C2</accession>
<feature type="compositionally biased region" description="Polar residues" evidence="1">
    <location>
        <begin position="51"/>
        <end position="68"/>
    </location>
</feature>
<organism evidence="3 4">
    <name type="scientific">Ziziphus jujuba</name>
    <name type="common">Chinese jujube</name>
    <name type="synonym">Ziziphus sativa</name>
    <dbReference type="NCBI Taxonomy" id="326968"/>
    <lineage>
        <taxon>Eukaryota</taxon>
        <taxon>Viridiplantae</taxon>
        <taxon>Streptophyta</taxon>
        <taxon>Embryophyta</taxon>
        <taxon>Tracheophyta</taxon>
        <taxon>Spermatophyta</taxon>
        <taxon>Magnoliopsida</taxon>
        <taxon>eudicotyledons</taxon>
        <taxon>Gunneridae</taxon>
        <taxon>Pentapetalae</taxon>
        <taxon>rosids</taxon>
        <taxon>fabids</taxon>
        <taxon>Rosales</taxon>
        <taxon>Rhamnaceae</taxon>
        <taxon>Paliureae</taxon>
        <taxon>Ziziphus</taxon>
    </lineage>
</organism>
<dbReference type="GeneID" id="107420617"/>
<dbReference type="Proteomes" id="UP001652623">
    <property type="component" value="Chromosome 5"/>
</dbReference>
<evidence type="ECO:0000313" key="4">
    <source>
        <dbReference type="RefSeq" id="XP_024930326.3"/>
    </source>
</evidence>
<dbReference type="InterPro" id="IPR025486">
    <property type="entry name" value="DUF4378"/>
</dbReference>
<evidence type="ECO:0000259" key="2">
    <source>
        <dbReference type="Pfam" id="PF14309"/>
    </source>
</evidence>
<keyword evidence="3" id="KW-1185">Reference proteome</keyword>
<reference evidence="4" key="1">
    <citation type="submission" date="2025-08" db="UniProtKB">
        <authorList>
            <consortium name="RefSeq"/>
        </authorList>
    </citation>
    <scope>IDENTIFICATION</scope>
    <source>
        <tissue evidence="4">Seedling</tissue>
    </source>
</reference>
<dbReference type="RefSeq" id="XP_024930326.3">
    <property type="nucleotide sequence ID" value="XM_025074558.3"/>
</dbReference>
<protein>
    <submittedName>
        <fullName evidence="4">Uncharacterized protein LOC107420617 isoform X1</fullName>
    </submittedName>
</protein>
<dbReference type="InParanoid" id="A0A6P6G8C2"/>